<reference evidence="26" key="1">
    <citation type="submission" date="2022-01" db="EMBL/GenBank/DDBJ databases">
        <authorList>
            <person name="King R."/>
        </authorList>
    </citation>
    <scope>NUCLEOTIDE SEQUENCE</scope>
</reference>
<keyword evidence="18" id="KW-0449">Lipoprotein</keyword>
<keyword evidence="4 22" id="KW-0031">Aminopeptidase</keyword>
<evidence type="ECO:0000256" key="1">
    <source>
        <dbReference type="ARBA" id="ARBA00004606"/>
    </source>
</evidence>
<dbReference type="InterPro" id="IPR042097">
    <property type="entry name" value="Aminopeptidase_N-like_N_sf"/>
</dbReference>
<name>A0A9N9MWL7_9CUCU</name>
<evidence type="ECO:0000256" key="10">
    <source>
        <dbReference type="ARBA" id="ARBA00022801"/>
    </source>
</evidence>
<dbReference type="InterPro" id="IPR034016">
    <property type="entry name" value="M1_APN-typ"/>
</dbReference>
<dbReference type="EC" id="3.4.11.-" evidence="22"/>
<dbReference type="GO" id="GO:0043171">
    <property type="term" value="P:peptide catabolic process"/>
    <property type="evidence" value="ECO:0007669"/>
    <property type="project" value="TreeGrafter"/>
</dbReference>
<keyword evidence="17" id="KW-0325">Glycoprotein</keyword>
<feature type="site" description="Transition state stabilizer" evidence="21">
    <location>
        <position position="495"/>
    </location>
</feature>
<dbReference type="Pfam" id="PF11838">
    <property type="entry name" value="ERAP1_C"/>
    <property type="match status" value="1"/>
</dbReference>
<dbReference type="PANTHER" id="PTHR11533:SF294">
    <property type="entry name" value="THYROTROPIN-RELEASING HORMONE-DEGRADING ECTOENZYME"/>
    <property type="match status" value="1"/>
</dbReference>
<dbReference type="GO" id="GO:0005737">
    <property type="term" value="C:cytoplasm"/>
    <property type="evidence" value="ECO:0007669"/>
    <property type="project" value="TreeGrafter"/>
</dbReference>
<organism evidence="26 27">
    <name type="scientific">Ceutorhynchus assimilis</name>
    <name type="common">cabbage seed weevil</name>
    <dbReference type="NCBI Taxonomy" id="467358"/>
    <lineage>
        <taxon>Eukaryota</taxon>
        <taxon>Metazoa</taxon>
        <taxon>Ecdysozoa</taxon>
        <taxon>Arthropoda</taxon>
        <taxon>Hexapoda</taxon>
        <taxon>Insecta</taxon>
        <taxon>Pterygota</taxon>
        <taxon>Neoptera</taxon>
        <taxon>Endopterygota</taxon>
        <taxon>Coleoptera</taxon>
        <taxon>Polyphaga</taxon>
        <taxon>Cucujiformia</taxon>
        <taxon>Curculionidae</taxon>
        <taxon>Ceutorhynchinae</taxon>
        <taxon>Ceutorhynchus</taxon>
    </lineage>
</organism>
<keyword evidence="6" id="KW-0336">GPI-anchor</keyword>
<keyword evidence="27" id="KW-1185">Reference proteome</keyword>
<evidence type="ECO:0000313" key="27">
    <source>
        <dbReference type="Proteomes" id="UP001152799"/>
    </source>
</evidence>
<dbReference type="GO" id="GO:0042277">
    <property type="term" value="F:peptide binding"/>
    <property type="evidence" value="ECO:0007669"/>
    <property type="project" value="TreeGrafter"/>
</dbReference>
<dbReference type="FunFam" id="1.25.50.20:FF:000001">
    <property type="entry name" value="Aminopeptidase"/>
    <property type="match status" value="1"/>
</dbReference>
<keyword evidence="11 20" id="KW-0862">Zinc</keyword>
<dbReference type="InterPro" id="IPR027268">
    <property type="entry name" value="Peptidase_M4/M1_CTD_sf"/>
</dbReference>
<feature type="binding site" evidence="20">
    <location>
        <position position="413"/>
    </location>
    <ligand>
        <name>Zn(2+)</name>
        <dbReference type="ChEBI" id="CHEBI:29105"/>
        <note>catalytic</note>
    </ligand>
</feature>
<dbReference type="GO" id="GO:0005886">
    <property type="term" value="C:plasma membrane"/>
    <property type="evidence" value="ECO:0007669"/>
    <property type="project" value="UniProtKB-SubCell"/>
</dbReference>
<feature type="domain" description="Aminopeptidase N-like N-terminal" evidence="25">
    <location>
        <begin position="118"/>
        <end position="307"/>
    </location>
</feature>
<evidence type="ECO:0000256" key="21">
    <source>
        <dbReference type="PIRSR" id="PIRSR634016-4"/>
    </source>
</evidence>
<evidence type="ECO:0000256" key="15">
    <source>
        <dbReference type="ARBA" id="ARBA00023136"/>
    </source>
</evidence>
<feature type="domain" description="Peptidase M1 membrane alanine aminopeptidase" evidence="23">
    <location>
        <begin position="337"/>
        <end position="562"/>
    </location>
</feature>
<keyword evidence="12" id="KW-0735">Signal-anchor</keyword>
<evidence type="ECO:0000259" key="24">
    <source>
        <dbReference type="Pfam" id="PF11838"/>
    </source>
</evidence>
<feature type="binding site" evidence="20">
    <location>
        <position position="409"/>
    </location>
    <ligand>
        <name>Zn(2+)</name>
        <dbReference type="ChEBI" id="CHEBI:29105"/>
        <note>catalytic</note>
    </ligand>
</feature>
<dbReference type="GO" id="GO:0005615">
    <property type="term" value="C:extracellular space"/>
    <property type="evidence" value="ECO:0007669"/>
    <property type="project" value="TreeGrafter"/>
</dbReference>
<evidence type="ECO:0000256" key="9">
    <source>
        <dbReference type="ARBA" id="ARBA00022723"/>
    </source>
</evidence>
<keyword evidence="9 20" id="KW-0479">Metal-binding</keyword>
<sequence>MTHNNHSENLSMMDTVTTKYGKTTFVTVSKSLAIILLVIFFICLIVTGLLTYSFTSTCGSKNDTDVNSEVIISQEKSEPLKCNENLITTTTTTTSTTPKIPRKFLNENLNIRLPEHIKPHSYQINLIPFIQEGNFTFHGEETILINVSKNSNHITLHSDSLLIDSVNVMNINNESVSVKDVRMDTKRQFLIIDLDGFLQANKQYYVYIQFKGVLNNMLEGFYRSSYVENNITRWLAATQFQATDARKAFPCFDEPAFKAKFQINIARMKNMTAISNMPRIDTTDDVKHLPDYVWDHFQESLPMSTYLVAFVVSDFQNISRGIFSVWARPSALSQAKFAVEIGPMILKYYEKFFGIDYPLPKIDMVAIPDFSEGAMENWGLITYREAVLLYEKGISSTASKQRIAHVVAHELAHQWFGNLVTPTWWEDLWLNEGFATYVEFLGSYSVNPKWKDLDLFLVSELHESLILDALKSSHPISVKVNNPDEINDIFDRISYSKGASIIRMMKGFLGDEVFHLALQKYLKNRMYKNAEQDDLWQTLTEESLEIKALPNNVSVKEIMDTWTLQTGYPVVTANKQQNGDLIINQQRYLLDRNNAVTTDQCLWWVPITIMDSMGTVSETWLKKEKEILVEQAISPEIPWYLINVQQNGYYRVNYDEQNWKSLINQLQGNGHRLIQSTNRAQMIDDAMNLAFAGYLSYDIALNVTLYLTNEREYVPWKAAITNLQFLHKMFIRSGYFDKFKIYLISILRDFYIELTFKESSNEDPTRVLNRMEIIDYACKLGLKDCVLQAVQQFQNWRNSANPDKENLINPDLRQTVYCTAISDGGQEEWEFAWNRYLNTNVATDKEILLTSLACSKDIWILSRFLERSLTENSGIRKHDIARVFASVSENPVGHDLAYRFMKINWDRIREYLGPSSMFMSSLVRSSTDKFNTEEEVNDFKSFFERKKEQFGVAVRTAQQSLEQAEANTKWMKEYFNTVKNWLENVRIIS</sequence>
<proteinExistence type="inferred from homology"/>
<evidence type="ECO:0000256" key="11">
    <source>
        <dbReference type="ARBA" id="ARBA00022833"/>
    </source>
</evidence>
<evidence type="ECO:0000256" key="14">
    <source>
        <dbReference type="ARBA" id="ARBA00023049"/>
    </source>
</evidence>
<dbReference type="FunFam" id="1.10.390.10:FF:000001">
    <property type="entry name" value="Aminopeptidase"/>
    <property type="match status" value="1"/>
</dbReference>
<comment type="subcellular location">
    <subcellularLocation>
        <location evidence="2">Cell membrane</location>
        <topology evidence="2">Lipid-anchor</topology>
        <topology evidence="2">GPI-anchor</topology>
    </subcellularLocation>
    <subcellularLocation>
        <location evidence="1">Membrane</location>
        <topology evidence="1">Single-pass type II membrane protein</topology>
    </subcellularLocation>
</comment>
<comment type="similarity">
    <text evidence="3 22">Belongs to the peptidase M1 family.</text>
</comment>
<feature type="domain" description="ERAP1-like C-terminal" evidence="24">
    <location>
        <begin position="639"/>
        <end position="965"/>
    </location>
</feature>
<evidence type="ECO:0000256" key="13">
    <source>
        <dbReference type="ARBA" id="ARBA00022989"/>
    </source>
</evidence>
<keyword evidence="10 22" id="KW-0378">Hydrolase</keyword>
<dbReference type="GO" id="GO:0070006">
    <property type="term" value="F:metalloaminopeptidase activity"/>
    <property type="evidence" value="ECO:0007669"/>
    <property type="project" value="TreeGrafter"/>
</dbReference>
<evidence type="ECO:0000256" key="19">
    <source>
        <dbReference type="PIRSR" id="PIRSR634016-1"/>
    </source>
</evidence>
<dbReference type="Pfam" id="PF01433">
    <property type="entry name" value="Peptidase_M1"/>
    <property type="match status" value="1"/>
</dbReference>
<dbReference type="SUPFAM" id="SSF55486">
    <property type="entry name" value="Metalloproteases ('zincins'), catalytic domain"/>
    <property type="match status" value="1"/>
</dbReference>
<evidence type="ECO:0000256" key="20">
    <source>
        <dbReference type="PIRSR" id="PIRSR634016-3"/>
    </source>
</evidence>
<keyword evidence="8 22" id="KW-0812">Transmembrane</keyword>
<dbReference type="InterPro" id="IPR014782">
    <property type="entry name" value="Peptidase_M1_dom"/>
</dbReference>
<gene>
    <name evidence="26" type="ORF">CEUTPL_LOCUS13365</name>
</gene>
<keyword evidence="13 22" id="KW-1133">Transmembrane helix</keyword>
<feature type="transmembrane region" description="Helical" evidence="22">
    <location>
        <begin position="32"/>
        <end position="54"/>
    </location>
</feature>
<evidence type="ECO:0000256" key="17">
    <source>
        <dbReference type="ARBA" id="ARBA00023180"/>
    </source>
</evidence>
<evidence type="ECO:0000256" key="22">
    <source>
        <dbReference type="RuleBase" id="RU364040"/>
    </source>
</evidence>
<dbReference type="GO" id="GO:0008270">
    <property type="term" value="F:zinc ion binding"/>
    <property type="evidence" value="ECO:0007669"/>
    <property type="project" value="UniProtKB-UniRule"/>
</dbReference>
<dbReference type="GO" id="GO:0098552">
    <property type="term" value="C:side of membrane"/>
    <property type="evidence" value="ECO:0007669"/>
    <property type="project" value="UniProtKB-KW"/>
</dbReference>
<evidence type="ECO:0000256" key="8">
    <source>
        <dbReference type="ARBA" id="ARBA00022692"/>
    </source>
</evidence>
<comment type="cofactor">
    <cofactor evidence="20 22">
        <name>Zn(2+)</name>
        <dbReference type="ChEBI" id="CHEBI:29105"/>
    </cofactor>
    <text evidence="20 22">Binds 1 zinc ion per subunit.</text>
</comment>
<dbReference type="Proteomes" id="UP001152799">
    <property type="component" value="Chromosome 8"/>
</dbReference>
<dbReference type="Gene3D" id="1.25.50.20">
    <property type="match status" value="1"/>
</dbReference>
<dbReference type="PRINTS" id="PR00756">
    <property type="entry name" value="ALADIPTASE"/>
</dbReference>
<dbReference type="EMBL" id="OU892284">
    <property type="protein sequence ID" value="CAG9772964.1"/>
    <property type="molecule type" value="Genomic_DNA"/>
</dbReference>
<dbReference type="AlphaFoldDB" id="A0A9N9MWL7"/>
<dbReference type="Gene3D" id="2.60.40.1910">
    <property type="match status" value="1"/>
</dbReference>
<dbReference type="PANTHER" id="PTHR11533">
    <property type="entry name" value="PROTEASE M1 ZINC METALLOPROTEASE"/>
    <property type="match status" value="1"/>
</dbReference>
<dbReference type="GO" id="GO:0006508">
    <property type="term" value="P:proteolysis"/>
    <property type="evidence" value="ECO:0007669"/>
    <property type="project" value="UniProtKB-KW"/>
</dbReference>
<evidence type="ECO:0000256" key="16">
    <source>
        <dbReference type="ARBA" id="ARBA00023157"/>
    </source>
</evidence>
<evidence type="ECO:0000259" key="23">
    <source>
        <dbReference type="Pfam" id="PF01433"/>
    </source>
</evidence>
<evidence type="ECO:0000256" key="5">
    <source>
        <dbReference type="ARBA" id="ARBA00022475"/>
    </source>
</evidence>
<keyword evidence="15 22" id="KW-0472">Membrane</keyword>
<dbReference type="InterPro" id="IPR045357">
    <property type="entry name" value="Aminopeptidase_N-like_N"/>
</dbReference>
<dbReference type="Gene3D" id="1.10.390.10">
    <property type="entry name" value="Neutral Protease Domain 2"/>
    <property type="match status" value="1"/>
</dbReference>
<evidence type="ECO:0000256" key="18">
    <source>
        <dbReference type="ARBA" id="ARBA00023288"/>
    </source>
</evidence>
<dbReference type="SUPFAM" id="SSF63737">
    <property type="entry name" value="Leukotriene A4 hydrolase N-terminal domain"/>
    <property type="match status" value="1"/>
</dbReference>
<keyword evidence="5" id="KW-1003">Cell membrane</keyword>
<dbReference type="InterPro" id="IPR024571">
    <property type="entry name" value="ERAP1-like_C_dom"/>
</dbReference>
<evidence type="ECO:0000256" key="3">
    <source>
        <dbReference type="ARBA" id="ARBA00010136"/>
    </source>
</evidence>
<keyword evidence="7 22" id="KW-0645">Protease</keyword>
<evidence type="ECO:0000313" key="26">
    <source>
        <dbReference type="EMBL" id="CAG9772964.1"/>
    </source>
</evidence>
<dbReference type="InterPro" id="IPR001930">
    <property type="entry name" value="Peptidase_M1"/>
</dbReference>
<evidence type="ECO:0000256" key="6">
    <source>
        <dbReference type="ARBA" id="ARBA00022622"/>
    </source>
</evidence>
<protein>
    <recommendedName>
        <fullName evidence="22">Aminopeptidase</fullName>
        <ecNumber evidence="22">3.4.11.-</ecNumber>
    </recommendedName>
</protein>
<evidence type="ECO:0000256" key="7">
    <source>
        <dbReference type="ARBA" id="ARBA00022670"/>
    </source>
</evidence>
<dbReference type="OrthoDB" id="510539at2759"/>
<dbReference type="CDD" id="cd09601">
    <property type="entry name" value="M1_APN-Q_like"/>
    <property type="match status" value="1"/>
</dbReference>
<dbReference type="Gene3D" id="2.60.40.1730">
    <property type="entry name" value="tricorn interacting facor f3 domain"/>
    <property type="match status" value="1"/>
</dbReference>
<dbReference type="InterPro" id="IPR050344">
    <property type="entry name" value="Peptidase_M1_aminopeptidases"/>
</dbReference>
<feature type="binding site" evidence="20">
    <location>
        <position position="432"/>
    </location>
    <ligand>
        <name>Zn(2+)</name>
        <dbReference type="ChEBI" id="CHEBI:29105"/>
        <note>catalytic</note>
    </ligand>
</feature>
<keyword evidence="14 22" id="KW-0482">Metalloprotease</keyword>
<feature type="active site" description="Proton acceptor" evidence="19">
    <location>
        <position position="410"/>
    </location>
</feature>
<dbReference type="Pfam" id="PF17900">
    <property type="entry name" value="Peptidase_M1_N"/>
    <property type="match status" value="1"/>
</dbReference>
<evidence type="ECO:0000256" key="12">
    <source>
        <dbReference type="ARBA" id="ARBA00022968"/>
    </source>
</evidence>
<accession>A0A9N9MWL7</accession>
<evidence type="ECO:0000256" key="2">
    <source>
        <dbReference type="ARBA" id="ARBA00004609"/>
    </source>
</evidence>
<dbReference type="FunFam" id="2.60.40.1730:FF:000012">
    <property type="entry name" value="Aminopeptidase N"/>
    <property type="match status" value="1"/>
</dbReference>
<evidence type="ECO:0000256" key="4">
    <source>
        <dbReference type="ARBA" id="ARBA00022438"/>
    </source>
</evidence>
<keyword evidence="16" id="KW-1015">Disulfide bond</keyword>
<evidence type="ECO:0000259" key="25">
    <source>
        <dbReference type="Pfam" id="PF17900"/>
    </source>
</evidence>